<dbReference type="GO" id="GO:0016787">
    <property type="term" value="F:hydrolase activity"/>
    <property type="evidence" value="ECO:0007669"/>
    <property type="project" value="InterPro"/>
</dbReference>
<evidence type="ECO:0000259" key="3">
    <source>
        <dbReference type="Pfam" id="PF00149"/>
    </source>
</evidence>
<evidence type="ECO:0000256" key="2">
    <source>
        <dbReference type="SAM" id="SignalP"/>
    </source>
</evidence>
<keyword evidence="2" id="KW-0732">Signal</keyword>
<feature type="chain" id="PRO_5030535040" evidence="2">
    <location>
        <begin position="28"/>
        <end position="362"/>
    </location>
</feature>
<reference evidence="4 5" key="1">
    <citation type="submission" date="2019-11" db="EMBL/GenBank/DDBJ databases">
        <title>Draft genome sequences of five Paenibacillus species of dairy origin.</title>
        <authorList>
            <person name="Olajide A.M."/>
            <person name="Chen S."/>
            <person name="Lapointe G."/>
        </authorList>
    </citation>
    <scope>NUCLEOTIDE SEQUENCE [LARGE SCALE GENOMIC DNA]</scope>
    <source>
        <strain evidence="4 5">2CS3</strain>
    </source>
</reference>
<dbReference type="Proteomes" id="UP000450917">
    <property type="component" value="Unassembled WGS sequence"/>
</dbReference>
<dbReference type="PANTHER" id="PTHR43143:SF4">
    <property type="entry name" value="CALCINEURIN-LIKE PHOSPHOESTERASE DOMAIN-CONTAINING PROTEIN"/>
    <property type="match status" value="1"/>
</dbReference>
<name>A0A7X2ZCY0_9BACL</name>
<dbReference type="PANTHER" id="PTHR43143">
    <property type="entry name" value="METALLOPHOSPHOESTERASE, CALCINEURIN SUPERFAMILY"/>
    <property type="match status" value="1"/>
</dbReference>
<evidence type="ECO:0000313" key="4">
    <source>
        <dbReference type="EMBL" id="MUG71933.1"/>
    </source>
</evidence>
<dbReference type="InterPro" id="IPR004843">
    <property type="entry name" value="Calcineurin-like_PHP"/>
</dbReference>
<evidence type="ECO:0000313" key="5">
    <source>
        <dbReference type="Proteomes" id="UP000450917"/>
    </source>
</evidence>
<dbReference type="Gene3D" id="3.60.21.10">
    <property type="match status" value="1"/>
</dbReference>
<gene>
    <name evidence="4" type="ORF">GNP93_14770</name>
</gene>
<accession>A0A7X2ZCY0</accession>
<proteinExistence type="predicted"/>
<dbReference type="RefSeq" id="WP_155614947.1">
    <property type="nucleotide sequence ID" value="NZ_WNZX01000011.1"/>
</dbReference>
<dbReference type="SUPFAM" id="SSF56300">
    <property type="entry name" value="Metallo-dependent phosphatases"/>
    <property type="match status" value="1"/>
</dbReference>
<feature type="domain" description="Calcineurin-like phosphoesterase" evidence="3">
    <location>
        <begin position="62"/>
        <end position="276"/>
    </location>
</feature>
<feature type="region of interest" description="Disordered" evidence="1">
    <location>
        <begin position="296"/>
        <end position="317"/>
    </location>
</feature>
<feature type="signal peptide" evidence="2">
    <location>
        <begin position="1"/>
        <end position="27"/>
    </location>
</feature>
<dbReference type="AlphaFoldDB" id="A0A7X2ZCY0"/>
<dbReference type="InterPro" id="IPR029052">
    <property type="entry name" value="Metallo-depent_PP-like"/>
</dbReference>
<evidence type="ECO:0000256" key="1">
    <source>
        <dbReference type="SAM" id="MobiDB-lite"/>
    </source>
</evidence>
<dbReference type="EMBL" id="WNZX01000011">
    <property type="protein sequence ID" value="MUG71933.1"/>
    <property type="molecule type" value="Genomic_DNA"/>
</dbReference>
<keyword evidence="5" id="KW-1185">Reference proteome</keyword>
<comment type="caution">
    <text evidence="4">The sequence shown here is derived from an EMBL/GenBank/DDBJ whole genome shotgun (WGS) entry which is preliminary data.</text>
</comment>
<sequence length="362" mass="40177">MSFLGSLLRAAVCVWLLGAQPAAGSMAAGRSGELWEAAGPNAHSAAPGSLTPPAAGRSSPLTFAVLSDIHVQSWDRQAIRKFERALDDLHGAAPEAEALVLNGDLGDGDPEDYRTLQRLLSERPHPGEIHFTLGNHEFYRMWHGANRQWRPKGFPNGETEEAAIGRFLRFTGQPKVYRERSLHDRLFLFLGSERYRLSDPSYGEDAFLSEEQLRWLERRLQAEEPSGQPIFVFLHQPLPNTVAGSGRGRGVVQHRELRDILSRHPRVIVFSGHTHAGLGQSGTVVADRLLSVAGSSVSRPEYEGPAEASGSADDRSEGLVVRVEQDHVVIRGRDFRQGRWITRTECRFERGMWRAAAPDMPK</sequence>
<dbReference type="Pfam" id="PF00149">
    <property type="entry name" value="Metallophos"/>
    <property type="match status" value="1"/>
</dbReference>
<organism evidence="4 5">
    <name type="scientific">Paenibacillus validus</name>
    <dbReference type="NCBI Taxonomy" id="44253"/>
    <lineage>
        <taxon>Bacteria</taxon>
        <taxon>Bacillati</taxon>
        <taxon>Bacillota</taxon>
        <taxon>Bacilli</taxon>
        <taxon>Bacillales</taxon>
        <taxon>Paenibacillaceae</taxon>
        <taxon>Paenibacillus</taxon>
    </lineage>
</organism>
<protein>
    <submittedName>
        <fullName evidence="4">Metallophosphoesterase</fullName>
    </submittedName>
</protein>
<dbReference type="InterPro" id="IPR051918">
    <property type="entry name" value="STPP_CPPED1"/>
</dbReference>